<name>A0A9J6HC34_HAELO</name>
<proteinExistence type="predicted"/>
<dbReference type="Proteomes" id="UP000821853">
    <property type="component" value="Unassembled WGS sequence"/>
</dbReference>
<keyword evidence="2" id="KW-1185">Reference proteome</keyword>
<accession>A0A9J6HC34</accession>
<dbReference type="EMBL" id="JABSTR010002631">
    <property type="protein sequence ID" value="KAH9384521.1"/>
    <property type="molecule type" value="Genomic_DNA"/>
</dbReference>
<evidence type="ECO:0000313" key="1">
    <source>
        <dbReference type="EMBL" id="KAH9384521.1"/>
    </source>
</evidence>
<sequence length="105" mass="11722">MKSELTNRPPEYNPMALQANRIGKMMSMVIAFNGSKVPTNVKYVNLLVECSLYRKQIDNCFQCGRPTRPPHGHRPNPSNRICCGCDVQNPNDTHKCVPKCSLCGG</sequence>
<protein>
    <submittedName>
        <fullName evidence="1">Uncharacterized protein</fullName>
    </submittedName>
</protein>
<evidence type="ECO:0000313" key="2">
    <source>
        <dbReference type="Proteomes" id="UP000821853"/>
    </source>
</evidence>
<organism evidence="1 2">
    <name type="scientific">Haemaphysalis longicornis</name>
    <name type="common">Bush tick</name>
    <dbReference type="NCBI Taxonomy" id="44386"/>
    <lineage>
        <taxon>Eukaryota</taxon>
        <taxon>Metazoa</taxon>
        <taxon>Ecdysozoa</taxon>
        <taxon>Arthropoda</taxon>
        <taxon>Chelicerata</taxon>
        <taxon>Arachnida</taxon>
        <taxon>Acari</taxon>
        <taxon>Parasitiformes</taxon>
        <taxon>Ixodida</taxon>
        <taxon>Ixodoidea</taxon>
        <taxon>Ixodidae</taxon>
        <taxon>Haemaphysalinae</taxon>
        <taxon>Haemaphysalis</taxon>
    </lineage>
</organism>
<dbReference type="VEuPathDB" id="VectorBase:HLOH_046624"/>
<gene>
    <name evidence="1" type="ORF">HPB48_026529</name>
</gene>
<dbReference type="AlphaFoldDB" id="A0A9J6HC34"/>
<comment type="caution">
    <text evidence="1">The sequence shown here is derived from an EMBL/GenBank/DDBJ whole genome shotgun (WGS) entry which is preliminary data.</text>
</comment>
<reference evidence="1 2" key="1">
    <citation type="journal article" date="2020" name="Cell">
        <title>Large-Scale Comparative Analyses of Tick Genomes Elucidate Their Genetic Diversity and Vector Capacities.</title>
        <authorList>
            <consortium name="Tick Genome and Microbiome Consortium (TIGMIC)"/>
            <person name="Jia N."/>
            <person name="Wang J."/>
            <person name="Shi W."/>
            <person name="Du L."/>
            <person name="Sun Y."/>
            <person name="Zhan W."/>
            <person name="Jiang J.F."/>
            <person name="Wang Q."/>
            <person name="Zhang B."/>
            <person name="Ji P."/>
            <person name="Bell-Sakyi L."/>
            <person name="Cui X.M."/>
            <person name="Yuan T.T."/>
            <person name="Jiang B.G."/>
            <person name="Yang W.F."/>
            <person name="Lam T.T."/>
            <person name="Chang Q.C."/>
            <person name="Ding S.J."/>
            <person name="Wang X.J."/>
            <person name="Zhu J.G."/>
            <person name="Ruan X.D."/>
            <person name="Zhao L."/>
            <person name="Wei J.T."/>
            <person name="Ye R.Z."/>
            <person name="Que T.C."/>
            <person name="Du C.H."/>
            <person name="Zhou Y.H."/>
            <person name="Cheng J.X."/>
            <person name="Dai P.F."/>
            <person name="Guo W.B."/>
            <person name="Han X.H."/>
            <person name="Huang E.J."/>
            <person name="Li L.F."/>
            <person name="Wei W."/>
            <person name="Gao Y.C."/>
            <person name="Liu J.Z."/>
            <person name="Shao H.Z."/>
            <person name="Wang X."/>
            <person name="Wang C.C."/>
            <person name="Yang T.C."/>
            <person name="Huo Q.B."/>
            <person name="Li W."/>
            <person name="Chen H.Y."/>
            <person name="Chen S.E."/>
            <person name="Zhou L.G."/>
            <person name="Ni X.B."/>
            <person name="Tian J.H."/>
            <person name="Sheng Y."/>
            <person name="Liu T."/>
            <person name="Pan Y.S."/>
            <person name="Xia L.Y."/>
            <person name="Li J."/>
            <person name="Zhao F."/>
            <person name="Cao W.C."/>
        </authorList>
    </citation>
    <scope>NUCLEOTIDE SEQUENCE [LARGE SCALE GENOMIC DNA]</scope>
    <source>
        <strain evidence="1">HaeL-2018</strain>
    </source>
</reference>
<dbReference type="OrthoDB" id="6488226at2759"/>